<dbReference type="Gene3D" id="1.10.287.130">
    <property type="match status" value="1"/>
</dbReference>
<feature type="transmembrane region" description="Helical" evidence="5">
    <location>
        <begin position="728"/>
        <end position="748"/>
    </location>
</feature>
<evidence type="ECO:0000259" key="7">
    <source>
        <dbReference type="PROSITE" id="PS50112"/>
    </source>
</evidence>
<feature type="compositionally biased region" description="Basic and acidic residues" evidence="4">
    <location>
        <begin position="1346"/>
        <end position="1358"/>
    </location>
</feature>
<dbReference type="PANTHER" id="PTHR45339">
    <property type="entry name" value="HYBRID SIGNAL TRANSDUCTION HISTIDINE KINASE J"/>
    <property type="match status" value="1"/>
</dbReference>
<dbReference type="Proteomes" id="UP000054408">
    <property type="component" value="Unassembled WGS sequence"/>
</dbReference>
<dbReference type="CDD" id="cd00082">
    <property type="entry name" value="HisKA"/>
    <property type="match status" value="1"/>
</dbReference>
<keyword evidence="5" id="KW-0812">Transmembrane</keyword>
<feature type="transmembrane region" description="Helical" evidence="5">
    <location>
        <begin position="62"/>
        <end position="86"/>
    </location>
</feature>
<evidence type="ECO:0000313" key="8">
    <source>
        <dbReference type="EMBL" id="KNC46611.1"/>
    </source>
</evidence>
<feature type="region of interest" description="Disordered" evidence="4">
    <location>
        <begin position="2210"/>
        <end position="2257"/>
    </location>
</feature>
<feature type="region of interest" description="Disordered" evidence="4">
    <location>
        <begin position="535"/>
        <end position="559"/>
    </location>
</feature>
<feature type="compositionally biased region" description="Low complexity" evidence="4">
    <location>
        <begin position="2233"/>
        <end position="2249"/>
    </location>
</feature>
<gene>
    <name evidence="8" type="ORF">AMSG_03047</name>
</gene>
<feature type="compositionally biased region" description="Low complexity" evidence="4">
    <location>
        <begin position="541"/>
        <end position="550"/>
    </location>
</feature>
<feature type="transmembrane region" description="Helical" evidence="5">
    <location>
        <begin position="201"/>
        <end position="221"/>
    </location>
</feature>
<dbReference type="InterPro" id="IPR000014">
    <property type="entry name" value="PAS"/>
</dbReference>
<dbReference type="OrthoDB" id="21225at2759"/>
<dbReference type="Pfam" id="PF00512">
    <property type="entry name" value="HisKA"/>
    <property type="match status" value="1"/>
</dbReference>
<dbReference type="SMART" id="SM00388">
    <property type="entry name" value="HisKA"/>
    <property type="match status" value="1"/>
</dbReference>
<feature type="transmembrane region" description="Helical" evidence="5">
    <location>
        <begin position="173"/>
        <end position="194"/>
    </location>
</feature>
<feature type="transmembrane region" description="Helical" evidence="5">
    <location>
        <begin position="1048"/>
        <end position="1070"/>
    </location>
</feature>
<sequence>MVWLLSRERMTESLVTVWVAIQPLLLRLAPGVAALFLLATLAVVPLVTWLPQSILASTATALLPCIPPAGVIMLGLCVFALARAATAPVAASPATVLPLWLRGLDVPAALLLLPASGMLGYAAASPMCTLIDMVASALAIVLAVILLLAHRLALFVPQAASSVVGAWLLPTDMLYVLLATSISSGIALGCAAAVEPISRSCKLFVAVVGAFSCAVMVVSLARRWFSHPHARAANSVAAALAVFVVILHGSSLAADSFDRSALAAIKTFLNGLAAAAAVVLVLNVNARLAKLRARLASGLVDWELADVLETGSRLDMWSALASLSQVAEYRRPSPLLMKLRAACTAFVCGSSPHAFAAAAAELHRATGDATRVADVLALAWAQWPSSSAIALQLLIANVSGAILPPKVLVALLASLDNIKLTSPAAAAIAVYGRGCLKHVSDSSVVRGAVDDLASLHITALDTCAALASTIDASISAAPPVDALAALAEARLGPFFSPLTVAHAATRSSLRNSPAAQIRCAASAWIDTRSIVENCDPVDDTSAPGSGARRSSPPPVLDHHGSNTSLPVFVSLRRELASYSLHTLLCRSLIPLACLGLVVLAGFMAVVGYSSSVSALVAAREAAWGVRASLVHASHSSRNCPAALDALLANHTAVLTSGLSPRLMLATTRTLPDAVLTAFWLKHPLARKLFKAGGNAAFSAKCSAEIGGLASSAHDPSSVMIQLAELNGWLRFACSALLLLAALCLLLLWRGAVLPVLSSVAQARTLLDQSVYHAPTSFWGMLASAYSKRAAELAAVLALFRDGMLSLASVTLVSLDDMSPMESSRRSGRSNVAATPQPFASMQGSRGKFSLNTQEPPAVQESSRRIALQRIGFGLLAFVMAAAALAMSLELASRLTALPNAVSSYDTALACSASIVQVAHSWSVSGKHVASASASAPALLQARSLISSRCRQLPRADEIDSLLAMAGFVATKEGDPASIVASLTAAQRVMDESVALTKAASMADMAWFSSPVSLLAFFVSLAAAVVLATGATVLCALVRPVASGRGYGLLLSLLTPRLAAVACSLSSSTLMHPLKLSGRALLHASCDPVLVISRKGIVEFVNDAAAEVAGYTREELLGTRASRLLAWKALAAKLSGPIATSASGMAWVRKAVDSGIGSTWVPVHLQCTLVSPDSGAIVVVLTWPDTPSLNGNRQLHSLVKTLRLGMFEWSVEDDSILVFDSLQDVFSSVASMSDETAGVHPTSKLERLNHLLQFLPKSDRQPFEQALRQFIDSVSDNDGGRRTIRREVSRLGSLMVINFDGTVLGSSTNKPMSTNSGGSKTDRAVFKFRTRLRMPKSENQKTSSELSRPELDANDRSTETEDNSMVMLAESTSVLDSDDEPGSDSERRAEDEADSAYVAVEVWGGYDEVSKTFTGTIVLVDDLLNMPGSTDAAESTGTGDGLAVAPLVVPLETAPLGAIPVVSQPSIELAEATRQMAATRHAEFVAREYLAQLSYSIRTPLNSVVGLAHLLSRHSVGSSVTRQRWIDILHSCSDQLVSVLTNFLATPSGDGEALASSSAEAASLTAAADGLPLQLAPVSLNAMLSNAVASVALTHSLEDVMVVILVDPRIPDPALVNTRVLFSLMCNMVADRAQEPHPAAILIHVYIADGIKSRLAEHNSLWWPAKAPSAPVGATIPLLVTVGRYSSRQSFDPTEMAPVLDEEAIQPRSLASNDLNVSGADLTAVSPDQAKAAYLQSRELCYRLAKDVGGTVAFPSSSLCSQSTRETQLASPRSRLTELPAWFTLTLQVPKAPEARTREDEFSEPDIEEVVEGVGVVLALHSTAVMQALDEYLTHRRLRVATVASPVRLLDGFQVLDTATALSVYVVEEVGSAARTRRLLTKLRRLYIAREVILVCSVDSVVPTLPIVTDDANTRVVFKPLVASMLMQVLSETHAAMARRVSTSPSTETAPTRKHALMAASMTRTTAPTPEAASLGVSAATNPNLPETVIDGSNMSLVSKSLANISTTVDNVSVDVVSGDKVSDDGSQTASPGSQSDGGRKRRKRRRKRRKRKKGKKSKKHRKRHHRSRRKRWSMSVSSDSSGSPPRDLLADLMSSTSSAGLAELIRDMRNSQRSSAHSLESIEDVAPAVTTMDEALRKQRDDVAMATDGVRADLAKSGLLGYNSARRRRKLDTSAMPHAAAVRGPPSASASITSIGGIYLERRSPLLIVSGSGSGSGSGSSSNSGSGSGSGSGSSSSSGSSSGLGSGASVASRPSAASGDSVDIDSLKSSLSGICLPLVGPAGKVLVVEDDQISQIMACVMIQELGFDVLAAANGAEALVLLEQHARAFDIVIMDCQMPVMDGFECTRAIRDLELRNGYERLPILACTSKTARAQMAMCTISGMDDVMNKPINEDILRHMLNLWMRPDFRHRTQMAYYARRGSLNLHVDSIDDITLANHDELTDHFIEKNEDARVVAAAASEHVPVWAASISHLSV</sequence>
<accession>A0A0L0D361</accession>
<keyword evidence="1 3" id="KW-0597">Phosphoprotein</keyword>
<feature type="region of interest" description="Disordered" evidence="4">
    <location>
        <begin position="2018"/>
        <end position="2091"/>
    </location>
</feature>
<dbReference type="GO" id="GO:0006355">
    <property type="term" value="P:regulation of DNA-templated transcription"/>
    <property type="evidence" value="ECO:0007669"/>
    <property type="project" value="InterPro"/>
</dbReference>
<feature type="modified residue" description="4-aspartylphosphate" evidence="3">
    <location>
        <position position="2335"/>
    </location>
</feature>
<dbReference type="SUPFAM" id="SSF52172">
    <property type="entry name" value="CheY-like"/>
    <property type="match status" value="1"/>
</dbReference>
<dbReference type="CDD" id="cd00130">
    <property type="entry name" value="PAS"/>
    <property type="match status" value="1"/>
</dbReference>
<dbReference type="InterPro" id="IPR001789">
    <property type="entry name" value="Sig_transdc_resp-reg_receiver"/>
</dbReference>
<feature type="region of interest" description="Disordered" evidence="4">
    <location>
        <begin position="818"/>
        <end position="855"/>
    </location>
</feature>
<evidence type="ECO:0000259" key="6">
    <source>
        <dbReference type="PROSITE" id="PS50110"/>
    </source>
</evidence>
<dbReference type="EMBL" id="GL349443">
    <property type="protein sequence ID" value="KNC46611.1"/>
    <property type="molecule type" value="Genomic_DNA"/>
</dbReference>
<reference evidence="8 9" key="1">
    <citation type="submission" date="2010-05" db="EMBL/GenBank/DDBJ databases">
        <title>The Genome Sequence of Thecamonas trahens ATCC 50062.</title>
        <authorList>
            <consortium name="The Broad Institute Genome Sequencing Platform"/>
            <person name="Russ C."/>
            <person name="Cuomo C."/>
            <person name="Shea T."/>
            <person name="Young S.K."/>
            <person name="Zeng Q."/>
            <person name="Koehrsen M."/>
            <person name="Haas B."/>
            <person name="Borodovsky M."/>
            <person name="Guigo R."/>
            <person name="Alvarado L."/>
            <person name="Berlin A."/>
            <person name="Bochicchio J."/>
            <person name="Borenstein D."/>
            <person name="Chapman S."/>
            <person name="Chen Z."/>
            <person name="Freedman E."/>
            <person name="Gellesch M."/>
            <person name="Goldberg J."/>
            <person name="Griggs A."/>
            <person name="Gujja S."/>
            <person name="Heilman E."/>
            <person name="Heiman D."/>
            <person name="Hepburn T."/>
            <person name="Howarth C."/>
            <person name="Jen D."/>
            <person name="Larson L."/>
            <person name="Mehta T."/>
            <person name="Park D."/>
            <person name="Pearson M."/>
            <person name="Roberts A."/>
            <person name="Saif S."/>
            <person name="Shenoy N."/>
            <person name="Sisk P."/>
            <person name="Stolte C."/>
            <person name="Sykes S."/>
            <person name="Thomson T."/>
            <person name="Walk T."/>
            <person name="White J."/>
            <person name="Yandava C."/>
            <person name="Burger G."/>
            <person name="Gray M.W."/>
            <person name="Holland P.W.H."/>
            <person name="King N."/>
            <person name="Lang F.B.F."/>
            <person name="Roger A.J."/>
            <person name="Ruiz-Trillo I."/>
            <person name="Lander E."/>
            <person name="Nusbaum C."/>
        </authorList>
    </citation>
    <scope>NUCLEOTIDE SEQUENCE [LARGE SCALE GENOMIC DNA]</scope>
    <source>
        <strain evidence="8 9">ATCC 50062</strain>
    </source>
</reference>
<feature type="transmembrane region" description="Helical" evidence="5">
    <location>
        <begin position="1013"/>
        <end position="1036"/>
    </location>
</feature>
<feature type="transmembrane region" description="Helical" evidence="5">
    <location>
        <begin position="588"/>
        <end position="609"/>
    </location>
</feature>
<evidence type="ECO:0000256" key="2">
    <source>
        <dbReference type="ARBA" id="ARBA00023012"/>
    </source>
</evidence>
<name>A0A0L0D361_THETB</name>
<dbReference type="SMART" id="SM00448">
    <property type="entry name" value="REC"/>
    <property type="match status" value="1"/>
</dbReference>
<feature type="domain" description="Response regulatory" evidence="6">
    <location>
        <begin position="2284"/>
        <end position="2405"/>
    </location>
</feature>
<evidence type="ECO:0000313" key="9">
    <source>
        <dbReference type="Proteomes" id="UP000054408"/>
    </source>
</evidence>
<feature type="transmembrane region" description="Helical" evidence="5">
    <location>
        <begin position="870"/>
        <end position="888"/>
    </location>
</feature>
<evidence type="ECO:0000256" key="4">
    <source>
        <dbReference type="SAM" id="MobiDB-lite"/>
    </source>
</evidence>
<dbReference type="InterPro" id="IPR011006">
    <property type="entry name" value="CheY-like_superfamily"/>
</dbReference>
<dbReference type="PROSITE" id="PS50112">
    <property type="entry name" value="PAS"/>
    <property type="match status" value="1"/>
</dbReference>
<feature type="region of interest" description="Disordered" evidence="4">
    <location>
        <begin position="1304"/>
        <end position="1393"/>
    </location>
</feature>
<feature type="transmembrane region" description="Helical" evidence="5">
    <location>
        <begin position="131"/>
        <end position="153"/>
    </location>
</feature>
<feature type="compositionally biased region" description="Polar residues" evidence="4">
    <location>
        <begin position="1304"/>
        <end position="1318"/>
    </location>
</feature>
<feature type="compositionally biased region" description="Polar residues" evidence="4">
    <location>
        <begin position="828"/>
        <end position="854"/>
    </location>
</feature>
<feature type="transmembrane region" description="Helical" evidence="5">
    <location>
        <begin position="233"/>
        <end position="254"/>
    </location>
</feature>
<dbReference type="Pfam" id="PF00072">
    <property type="entry name" value="Response_reg"/>
    <property type="match status" value="1"/>
</dbReference>
<evidence type="ECO:0000256" key="1">
    <source>
        <dbReference type="ARBA" id="ARBA00022553"/>
    </source>
</evidence>
<feature type="compositionally biased region" description="Polar residues" evidence="4">
    <location>
        <begin position="2027"/>
        <end position="2036"/>
    </location>
</feature>
<dbReference type="GeneID" id="25562683"/>
<dbReference type="Gene3D" id="3.30.450.20">
    <property type="entry name" value="PAS domain"/>
    <property type="match status" value="1"/>
</dbReference>
<dbReference type="SUPFAM" id="SSF55785">
    <property type="entry name" value="PYP-like sensor domain (PAS domain)"/>
    <property type="match status" value="1"/>
</dbReference>
<keyword evidence="2" id="KW-0902">Two-component regulatory system</keyword>
<dbReference type="GO" id="GO:0000155">
    <property type="term" value="F:phosphorelay sensor kinase activity"/>
    <property type="evidence" value="ECO:0007669"/>
    <property type="project" value="InterPro"/>
</dbReference>
<dbReference type="InterPro" id="IPR003661">
    <property type="entry name" value="HisK_dim/P_dom"/>
</dbReference>
<dbReference type="Gene3D" id="3.40.50.2300">
    <property type="match status" value="1"/>
</dbReference>
<keyword evidence="9" id="KW-1185">Reference proteome</keyword>
<evidence type="ECO:0000256" key="5">
    <source>
        <dbReference type="SAM" id="Phobius"/>
    </source>
</evidence>
<keyword evidence="5" id="KW-0472">Membrane</keyword>
<keyword evidence="5" id="KW-1133">Transmembrane helix</keyword>
<dbReference type="CDD" id="cd17546">
    <property type="entry name" value="REC_hyHK_CKI1_RcsC-like"/>
    <property type="match status" value="1"/>
</dbReference>
<dbReference type="RefSeq" id="XP_013760384.1">
    <property type="nucleotide sequence ID" value="XM_013904930.1"/>
</dbReference>
<proteinExistence type="predicted"/>
<feature type="domain" description="PAS" evidence="7">
    <location>
        <begin position="1078"/>
        <end position="1117"/>
    </location>
</feature>
<feature type="transmembrane region" description="Helical" evidence="5">
    <location>
        <begin position="28"/>
        <end position="50"/>
    </location>
</feature>
<organism evidence="8 9">
    <name type="scientific">Thecamonas trahens ATCC 50062</name>
    <dbReference type="NCBI Taxonomy" id="461836"/>
    <lineage>
        <taxon>Eukaryota</taxon>
        <taxon>Apusozoa</taxon>
        <taxon>Apusomonadida</taxon>
        <taxon>Apusomonadidae</taxon>
        <taxon>Thecamonas</taxon>
    </lineage>
</organism>
<dbReference type="InterPro" id="IPR013767">
    <property type="entry name" value="PAS_fold"/>
</dbReference>
<dbReference type="PROSITE" id="PS50110">
    <property type="entry name" value="RESPONSE_REGULATORY"/>
    <property type="match status" value="1"/>
</dbReference>
<dbReference type="SMART" id="SM00091">
    <property type="entry name" value="PAS"/>
    <property type="match status" value="1"/>
</dbReference>
<protein>
    <submittedName>
        <fullName evidence="8">Response regulator receiver protein</fullName>
    </submittedName>
</protein>
<dbReference type="InterPro" id="IPR035965">
    <property type="entry name" value="PAS-like_dom_sf"/>
</dbReference>
<dbReference type="STRING" id="461836.A0A0L0D361"/>
<dbReference type="NCBIfam" id="TIGR00229">
    <property type="entry name" value="sensory_box"/>
    <property type="match status" value="1"/>
</dbReference>
<dbReference type="InterPro" id="IPR036097">
    <property type="entry name" value="HisK_dim/P_sf"/>
</dbReference>
<dbReference type="SUPFAM" id="SSF47384">
    <property type="entry name" value="Homodimeric domain of signal transducing histidine kinase"/>
    <property type="match status" value="1"/>
</dbReference>
<evidence type="ECO:0000256" key="3">
    <source>
        <dbReference type="PROSITE-ProRule" id="PRU00169"/>
    </source>
</evidence>
<feature type="transmembrane region" description="Helical" evidence="5">
    <location>
        <begin position="261"/>
        <end position="282"/>
    </location>
</feature>
<feature type="compositionally biased region" description="Low complexity" evidence="4">
    <location>
        <begin position="2073"/>
        <end position="2083"/>
    </location>
</feature>
<feature type="transmembrane region" description="Helical" evidence="5">
    <location>
        <begin position="106"/>
        <end position="124"/>
    </location>
</feature>
<dbReference type="Pfam" id="PF00989">
    <property type="entry name" value="PAS"/>
    <property type="match status" value="1"/>
</dbReference>
<feature type="compositionally biased region" description="Basic residues" evidence="4">
    <location>
        <begin position="2039"/>
        <end position="2072"/>
    </location>
</feature>
<dbReference type="eggNOG" id="KOG0519">
    <property type="taxonomic scope" value="Eukaryota"/>
</dbReference>
<dbReference type="PANTHER" id="PTHR45339:SF1">
    <property type="entry name" value="HYBRID SIGNAL TRANSDUCTION HISTIDINE KINASE J"/>
    <property type="match status" value="1"/>
</dbReference>